<accession>A0A9W4NGM2</accession>
<dbReference type="FunFam" id="1.20.1250.20:FF:000082">
    <property type="entry name" value="MFS multidrug transporter, putative"/>
    <property type="match status" value="1"/>
</dbReference>
<feature type="transmembrane region" description="Helical" evidence="6">
    <location>
        <begin position="323"/>
        <end position="342"/>
    </location>
</feature>
<comment type="subcellular location">
    <subcellularLocation>
        <location evidence="1">Cell membrane</location>
        <topology evidence="1">Multi-pass membrane protein</topology>
    </subcellularLocation>
</comment>
<evidence type="ECO:0000313" key="9">
    <source>
        <dbReference type="Proteomes" id="UP001152592"/>
    </source>
</evidence>
<dbReference type="InterPro" id="IPR036259">
    <property type="entry name" value="MFS_trans_sf"/>
</dbReference>
<name>A0A9W4NGM2_9EURO</name>
<keyword evidence="5 6" id="KW-0472">Membrane</keyword>
<keyword evidence="4 6" id="KW-1133">Transmembrane helix</keyword>
<dbReference type="Gene3D" id="1.20.1250.20">
    <property type="entry name" value="MFS general substrate transporter like domains"/>
    <property type="match status" value="1"/>
</dbReference>
<comment type="similarity">
    <text evidence="2">Belongs to the major facilitator superfamily.</text>
</comment>
<evidence type="ECO:0000256" key="2">
    <source>
        <dbReference type="ARBA" id="ARBA00008335"/>
    </source>
</evidence>
<feature type="transmembrane region" description="Helical" evidence="6">
    <location>
        <begin position="183"/>
        <end position="204"/>
    </location>
</feature>
<dbReference type="EMBL" id="CAJVPD010000232">
    <property type="protein sequence ID" value="CAG8376493.1"/>
    <property type="molecule type" value="Genomic_DNA"/>
</dbReference>
<comment type="caution">
    <text evidence="8">The sequence shown here is derived from an EMBL/GenBank/DDBJ whole genome shotgun (WGS) entry which is preliminary data.</text>
</comment>
<gene>
    <name evidence="8" type="ORF">PSALAMII_LOCUS5214</name>
</gene>
<sequence>MVSRAYGMYSSELHLHRTLKNIGHFADISWASQPFSIGIRVYVSIGRRWGVSPVGREAGISFSISIDRQRNKLIKTENLNHRHWIRKIHIVLAGILFIFNSAFGSSLPSGAHDVIADDFHLAHDDTKLVLPNSLYLAGFAIGPLIFGPLSEHVGRKPVLIGTFSGYLIFTMACALSPNLPALLVFRLLAGLNAASPNAVIGGLYADILDDPSARGIAMALFMVVTAFGPQLAPLVSGFVSEVSWRWAFWVGLAAGGVGYPLILFIPETYVPVLKKRHARKMARLRNETHTTHQNLHTRGTNSDTDSILNIFMRPFKMIVTEPILLFASLFMGFTYALFYLYFQAYPLIFQDLYGLSPGMAGLAFLPISVGALISFALFLLYSSWHSKAVQRGKEWATQEEYRRLPLAAFGAPLLPIALFWLGWSSKASIHPVVPMMSGLLFGIGYILIFMAMINYLTDAYKQYSASAQAAASTLRSCFAVCLPLATNSMYGTLGINWASSVLAFVAIVLAVIPFVFIRYGQWIRSHSPFSQRVMKGQLAGDSPAEGEPVL</sequence>
<protein>
    <recommendedName>
        <fullName evidence="7">Major facilitator superfamily (MFS) profile domain-containing protein</fullName>
    </recommendedName>
</protein>
<organism evidence="8 9">
    <name type="scientific">Penicillium salamii</name>
    <dbReference type="NCBI Taxonomy" id="1612424"/>
    <lineage>
        <taxon>Eukaryota</taxon>
        <taxon>Fungi</taxon>
        <taxon>Dikarya</taxon>
        <taxon>Ascomycota</taxon>
        <taxon>Pezizomycotina</taxon>
        <taxon>Eurotiomycetes</taxon>
        <taxon>Eurotiomycetidae</taxon>
        <taxon>Eurotiales</taxon>
        <taxon>Aspergillaceae</taxon>
        <taxon>Penicillium</taxon>
    </lineage>
</organism>
<evidence type="ECO:0000256" key="5">
    <source>
        <dbReference type="ARBA" id="ARBA00023136"/>
    </source>
</evidence>
<proteinExistence type="inferred from homology"/>
<feature type="transmembrane region" description="Helical" evidence="6">
    <location>
        <begin position="88"/>
        <end position="108"/>
    </location>
</feature>
<dbReference type="PROSITE" id="PS50850">
    <property type="entry name" value="MFS"/>
    <property type="match status" value="1"/>
</dbReference>
<dbReference type="PANTHER" id="PTHR23502:SF74">
    <property type="entry name" value="MAJOR FACILITATOR SUPERFAMILY (MFS) PROFILE DOMAIN-CONTAINING PROTEIN"/>
    <property type="match status" value="1"/>
</dbReference>
<dbReference type="AlphaFoldDB" id="A0A9W4NGM2"/>
<keyword evidence="3 6" id="KW-0812">Transmembrane</keyword>
<feature type="transmembrane region" description="Helical" evidence="6">
    <location>
        <begin position="216"/>
        <end position="240"/>
    </location>
</feature>
<feature type="transmembrane region" description="Helical" evidence="6">
    <location>
        <begin position="404"/>
        <end position="423"/>
    </location>
</feature>
<dbReference type="GO" id="GO:0005886">
    <property type="term" value="C:plasma membrane"/>
    <property type="evidence" value="ECO:0007669"/>
    <property type="project" value="UniProtKB-SubCell"/>
</dbReference>
<dbReference type="SUPFAM" id="SSF103473">
    <property type="entry name" value="MFS general substrate transporter"/>
    <property type="match status" value="1"/>
</dbReference>
<evidence type="ECO:0000259" key="7">
    <source>
        <dbReference type="PROSITE" id="PS50850"/>
    </source>
</evidence>
<evidence type="ECO:0000256" key="3">
    <source>
        <dbReference type="ARBA" id="ARBA00022692"/>
    </source>
</evidence>
<feature type="transmembrane region" description="Helical" evidence="6">
    <location>
        <begin position="128"/>
        <end position="146"/>
    </location>
</feature>
<dbReference type="OrthoDB" id="294295at2759"/>
<dbReference type="GO" id="GO:0022857">
    <property type="term" value="F:transmembrane transporter activity"/>
    <property type="evidence" value="ECO:0007669"/>
    <property type="project" value="InterPro"/>
</dbReference>
<dbReference type="Pfam" id="PF07690">
    <property type="entry name" value="MFS_1"/>
    <property type="match status" value="1"/>
</dbReference>
<reference evidence="8" key="1">
    <citation type="submission" date="2021-07" db="EMBL/GenBank/DDBJ databases">
        <authorList>
            <person name="Branca A.L. A."/>
        </authorList>
    </citation>
    <scope>NUCLEOTIDE SEQUENCE</scope>
</reference>
<evidence type="ECO:0000256" key="4">
    <source>
        <dbReference type="ARBA" id="ARBA00022989"/>
    </source>
</evidence>
<feature type="transmembrane region" description="Helical" evidence="6">
    <location>
        <begin position="246"/>
        <end position="273"/>
    </location>
</feature>
<evidence type="ECO:0000256" key="1">
    <source>
        <dbReference type="ARBA" id="ARBA00004651"/>
    </source>
</evidence>
<dbReference type="InterPro" id="IPR020846">
    <property type="entry name" value="MFS_dom"/>
</dbReference>
<evidence type="ECO:0000256" key="6">
    <source>
        <dbReference type="SAM" id="Phobius"/>
    </source>
</evidence>
<dbReference type="CDD" id="cd17323">
    <property type="entry name" value="MFS_Tpo1_MDR_like"/>
    <property type="match status" value="1"/>
</dbReference>
<feature type="transmembrane region" description="Helical" evidence="6">
    <location>
        <begin position="435"/>
        <end position="456"/>
    </location>
</feature>
<dbReference type="InterPro" id="IPR011701">
    <property type="entry name" value="MFS"/>
</dbReference>
<evidence type="ECO:0000313" key="8">
    <source>
        <dbReference type="EMBL" id="CAG8376493.1"/>
    </source>
</evidence>
<feature type="transmembrane region" description="Helical" evidence="6">
    <location>
        <begin position="497"/>
        <end position="517"/>
    </location>
</feature>
<feature type="domain" description="Major facilitator superfamily (MFS) profile" evidence="7">
    <location>
        <begin position="90"/>
        <end position="521"/>
    </location>
</feature>
<feature type="transmembrane region" description="Helical" evidence="6">
    <location>
        <begin position="158"/>
        <end position="177"/>
    </location>
</feature>
<feature type="transmembrane region" description="Helical" evidence="6">
    <location>
        <begin position="362"/>
        <end position="384"/>
    </location>
</feature>
<dbReference type="PANTHER" id="PTHR23502">
    <property type="entry name" value="MAJOR FACILITATOR SUPERFAMILY"/>
    <property type="match status" value="1"/>
</dbReference>
<dbReference type="Proteomes" id="UP001152592">
    <property type="component" value="Unassembled WGS sequence"/>
</dbReference>